<dbReference type="EMBL" id="OU898276">
    <property type="protein sequence ID" value="CAG9827580.1"/>
    <property type="molecule type" value="Genomic_DNA"/>
</dbReference>
<protein>
    <submittedName>
        <fullName evidence="1">Uncharacterized protein</fullName>
    </submittedName>
</protein>
<name>A0A9N9SP06_DIABA</name>
<sequence length="121" mass="14038">MKKYHVRKLKDPNVQLKVSETLNTKVLKCKNAGTIEESLTIIQETVRELRYADDTIVFYNNIEGLQNLMNKITETSRTYGLDINTRNQANDHQHGKHNWSKSVCEPNENRTCLTILGNYNQ</sequence>
<evidence type="ECO:0000313" key="2">
    <source>
        <dbReference type="Proteomes" id="UP001153709"/>
    </source>
</evidence>
<dbReference type="AlphaFoldDB" id="A0A9N9SP06"/>
<gene>
    <name evidence="1" type="ORF">DIABBA_LOCUS1568</name>
</gene>
<proteinExistence type="predicted"/>
<dbReference type="OrthoDB" id="6782168at2759"/>
<evidence type="ECO:0000313" key="1">
    <source>
        <dbReference type="EMBL" id="CAG9827580.1"/>
    </source>
</evidence>
<organism evidence="1 2">
    <name type="scientific">Diabrotica balteata</name>
    <name type="common">Banded cucumber beetle</name>
    <dbReference type="NCBI Taxonomy" id="107213"/>
    <lineage>
        <taxon>Eukaryota</taxon>
        <taxon>Metazoa</taxon>
        <taxon>Ecdysozoa</taxon>
        <taxon>Arthropoda</taxon>
        <taxon>Hexapoda</taxon>
        <taxon>Insecta</taxon>
        <taxon>Pterygota</taxon>
        <taxon>Neoptera</taxon>
        <taxon>Endopterygota</taxon>
        <taxon>Coleoptera</taxon>
        <taxon>Polyphaga</taxon>
        <taxon>Cucujiformia</taxon>
        <taxon>Chrysomeloidea</taxon>
        <taxon>Chrysomelidae</taxon>
        <taxon>Galerucinae</taxon>
        <taxon>Diabroticina</taxon>
        <taxon>Diabroticites</taxon>
        <taxon>Diabrotica</taxon>
    </lineage>
</organism>
<keyword evidence="2" id="KW-1185">Reference proteome</keyword>
<reference evidence="1" key="1">
    <citation type="submission" date="2022-01" db="EMBL/GenBank/DDBJ databases">
        <authorList>
            <person name="King R."/>
        </authorList>
    </citation>
    <scope>NUCLEOTIDE SEQUENCE</scope>
</reference>
<dbReference type="Proteomes" id="UP001153709">
    <property type="component" value="Chromosome 1"/>
</dbReference>
<accession>A0A9N9SP06</accession>